<evidence type="ECO:0000313" key="2">
    <source>
        <dbReference type="Proteomes" id="UP000793456"/>
    </source>
</evidence>
<proteinExistence type="predicted"/>
<reference evidence="1" key="1">
    <citation type="submission" date="2018-11" db="EMBL/GenBank/DDBJ databases">
        <title>The sequence and de novo assembly of Larimichthys crocea genome using PacBio and Hi-C technologies.</title>
        <authorList>
            <person name="Xu P."/>
            <person name="Chen B."/>
            <person name="Zhou Z."/>
            <person name="Ke Q."/>
            <person name="Wu Y."/>
            <person name="Bai H."/>
            <person name="Pu F."/>
        </authorList>
    </citation>
    <scope>NUCLEOTIDE SEQUENCE</scope>
    <source>
        <tissue evidence="1">Muscle</tissue>
    </source>
</reference>
<accession>A0ACD3R843</accession>
<comment type="caution">
    <text evidence="1">The sequence shown here is derived from an EMBL/GenBank/DDBJ whole genome shotgun (WGS) entry which is preliminary data.</text>
</comment>
<sequence>MNSEEEFYDAETGLESDDSCEVSFKDALVYDSEQVTGGGGTTTTQENGVWERRKTLPAEMISRNNFSVWSILKKCIGMELSKIAMPVVFNEPLSFLQRISEYMEHTHLIHKACSLSDSIDRMQVVAAFAVSAVASQWERTGKPFNPLLGETYELIRQDEGYRLISEQVSHHPPVSAFHAQSLKQEFEFHGSIYPKLKFWGKSVEAEPKGTMTLELLNTGDKCVLNFKPCGMFGKELHKVEGYIQDKSKKKRRVIYGKWTECMYSVDPKVYEAYKKSDKKMVGDSKKPKSEHSCEGDEDDELPGVQETVTVIPGSALLWRITPRPAHSAQMYNFTTFAMTLNELEPSMERVLPPTDCRLRPDIRAMENADIDAASTEKERLEEKQRASRRERSKDEEEWSTRWFHLGTNPHTGAEDWLYTVAFKALLLLTHDSTNHSEAPAEASQSESSSVCVCLLSLRRAPLRFVLLLIIIMASGALFPSMVSGSRGSSSKYLVEFRAGKMTMKGSTVTPDKRKGQVYIQQTDDSLIHFCWKDRTTGNVDDDLIIFPDDCEFKRVNQCTTGRVYVLKFKAGSKRLFFWMQEPKTDKDEENCRKVNEYLNNPPMPGALGSGGSGGHDLSALGGEGGLQSLLGNMSHNQLMQLIGPTGLGGIGGLGALAGPGLANLLGSSSSSSSVPAASNSSTSPSTAVTPTSTSAASRLGSSQVPTTPITPSATSAASPTATTPSTPAVSTLAAGAANPTQPIQLRDLQSILATMNVPASGQGVDLASVLTPEIMAPILANTEVQQRLMPYLPSGESLPQSTEELHNTLSSPQFQQAMSMFSSALASGQLGPLMNQFGLPAEAVDAANKGDVEAFAKAMETEPKSDQDGDSTDKKDDDEDMSLD</sequence>
<organism evidence="1 2">
    <name type="scientific">Larimichthys crocea</name>
    <name type="common">Large yellow croaker</name>
    <name type="synonym">Pseudosciaena crocea</name>
    <dbReference type="NCBI Taxonomy" id="215358"/>
    <lineage>
        <taxon>Eukaryota</taxon>
        <taxon>Metazoa</taxon>
        <taxon>Chordata</taxon>
        <taxon>Craniata</taxon>
        <taxon>Vertebrata</taxon>
        <taxon>Euteleostomi</taxon>
        <taxon>Actinopterygii</taxon>
        <taxon>Neopterygii</taxon>
        <taxon>Teleostei</taxon>
        <taxon>Neoteleostei</taxon>
        <taxon>Acanthomorphata</taxon>
        <taxon>Eupercaria</taxon>
        <taxon>Sciaenidae</taxon>
        <taxon>Larimichthys</taxon>
    </lineage>
</organism>
<dbReference type="EMBL" id="CM011681">
    <property type="protein sequence ID" value="TMS15711.1"/>
    <property type="molecule type" value="Genomic_DNA"/>
</dbReference>
<gene>
    <name evidence="1" type="ORF">E3U43_013004</name>
</gene>
<name>A0ACD3R843_LARCR</name>
<evidence type="ECO:0000313" key="1">
    <source>
        <dbReference type="EMBL" id="TMS15711.1"/>
    </source>
</evidence>
<keyword evidence="2" id="KW-1185">Reference proteome</keyword>
<dbReference type="Proteomes" id="UP000793456">
    <property type="component" value="Chromosome VIII"/>
</dbReference>
<protein>
    <submittedName>
        <fullName evidence="1">Uncharacterized protein</fullName>
    </submittedName>
</protein>